<gene>
    <name evidence="1" type="ORF">VCUG_00513</name>
</gene>
<dbReference type="AlphaFoldDB" id="L2GXW8"/>
<dbReference type="GeneID" id="19878400"/>
<keyword evidence="2" id="KW-1185">Reference proteome</keyword>
<accession>L2GXW8</accession>
<proteinExistence type="predicted"/>
<protein>
    <submittedName>
        <fullName evidence="1">Uncharacterized protein</fullName>
    </submittedName>
</protein>
<dbReference type="OrthoDB" id="2191894at2759"/>
<dbReference type="RefSeq" id="XP_008073534.1">
    <property type="nucleotide sequence ID" value="XM_008075343.1"/>
</dbReference>
<dbReference type="Proteomes" id="UP000011081">
    <property type="component" value="Unassembled WGS sequence"/>
</dbReference>
<organism evidence="1 2">
    <name type="scientific">Vavraia culicis (isolate floridensis)</name>
    <name type="common">Microsporidian parasite</name>
    <dbReference type="NCBI Taxonomy" id="948595"/>
    <lineage>
        <taxon>Eukaryota</taxon>
        <taxon>Fungi</taxon>
        <taxon>Fungi incertae sedis</taxon>
        <taxon>Microsporidia</taxon>
        <taxon>Pleistophoridae</taxon>
        <taxon>Vavraia</taxon>
    </lineage>
</organism>
<dbReference type="OMA" id="CVFEDFL"/>
<dbReference type="InParanoid" id="L2GXW8"/>
<dbReference type="HOGENOM" id="CLU_1173114_0_0_1"/>
<dbReference type="EMBL" id="GL877409">
    <property type="protein sequence ID" value="ELA47930.1"/>
    <property type="molecule type" value="Genomic_DNA"/>
</dbReference>
<evidence type="ECO:0000313" key="2">
    <source>
        <dbReference type="Proteomes" id="UP000011081"/>
    </source>
</evidence>
<dbReference type="VEuPathDB" id="MicrosporidiaDB:VCUG_00513"/>
<name>L2GXW8_VAVCU</name>
<reference evidence="2" key="1">
    <citation type="submission" date="2011-03" db="EMBL/GenBank/DDBJ databases">
        <title>The genome sequence of Vavraia culicis strain floridensis.</title>
        <authorList>
            <consortium name="The Broad Institute Genome Sequencing Platform"/>
            <person name="Cuomo C."/>
            <person name="Becnel J."/>
            <person name="Sanscrainte N."/>
            <person name="Young S.K."/>
            <person name="Zeng Q."/>
            <person name="Gargeya S."/>
            <person name="Fitzgerald M."/>
            <person name="Haas B."/>
            <person name="Abouelleil A."/>
            <person name="Alvarado L."/>
            <person name="Arachchi H.M."/>
            <person name="Berlin A."/>
            <person name="Chapman S.B."/>
            <person name="Gearin G."/>
            <person name="Goldberg J."/>
            <person name="Griggs A."/>
            <person name="Gujja S."/>
            <person name="Hansen M."/>
            <person name="Heiman D."/>
            <person name="Howarth C."/>
            <person name="Larimer J."/>
            <person name="Lui A."/>
            <person name="MacDonald P.J.P."/>
            <person name="McCowen C."/>
            <person name="Montmayeur A."/>
            <person name="Murphy C."/>
            <person name="Neiman D."/>
            <person name="Pearson M."/>
            <person name="Priest M."/>
            <person name="Roberts A."/>
            <person name="Saif S."/>
            <person name="Shea T."/>
            <person name="Sisk P."/>
            <person name="Stolte C."/>
            <person name="Sykes S."/>
            <person name="Wortman J."/>
            <person name="Nusbaum C."/>
            <person name="Birren B."/>
        </authorList>
    </citation>
    <scope>NUCLEOTIDE SEQUENCE [LARGE SCALE GENOMIC DNA]</scope>
    <source>
        <strain evidence="2">floridensis</strain>
    </source>
</reference>
<evidence type="ECO:0000313" key="1">
    <source>
        <dbReference type="EMBL" id="ELA47930.1"/>
    </source>
</evidence>
<sequence>MQGFFNVCSLLSKRLNILRKYTTTLSITPTQVYTSRFFLELPAFTNHSFSINSTALCQIAQCSFTYQLTADTLELVGNSGSCTLKQKIMVGEVDQNDLYVDEPLISFECPVEFVKFVIKLEGRSTMEMRVSDDGTVQCGVHEVINYNFTFKACKVRISNVESIDVKVRVGDLLFMEDLLDNMMVFCVFEDFLLVYCYDQGSTLAVRVNILV</sequence>